<evidence type="ECO:0000313" key="3">
    <source>
        <dbReference type="Proteomes" id="UP001151760"/>
    </source>
</evidence>
<proteinExistence type="predicted"/>
<keyword evidence="3" id="KW-1185">Reference proteome</keyword>
<protein>
    <submittedName>
        <fullName evidence="2">Uncharacterized protein</fullName>
    </submittedName>
</protein>
<sequence>MLEIRISLLLFRGLLIKIQNRNGNVVAAQAKGNANGNNGNLDEIEEVNANCILMANLQHALTSGTQTDKAPVYDSARSAENDSNVISEVPSVEQGGGTLEQHPATV</sequence>
<evidence type="ECO:0000256" key="1">
    <source>
        <dbReference type="SAM" id="MobiDB-lite"/>
    </source>
</evidence>
<dbReference type="Proteomes" id="UP001151760">
    <property type="component" value="Unassembled WGS sequence"/>
</dbReference>
<organism evidence="2 3">
    <name type="scientific">Tanacetum coccineum</name>
    <dbReference type="NCBI Taxonomy" id="301880"/>
    <lineage>
        <taxon>Eukaryota</taxon>
        <taxon>Viridiplantae</taxon>
        <taxon>Streptophyta</taxon>
        <taxon>Embryophyta</taxon>
        <taxon>Tracheophyta</taxon>
        <taxon>Spermatophyta</taxon>
        <taxon>Magnoliopsida</taxon>
        <taxon>eudicotyledons</taxon>
        <taxon>Gunneridae</taxon>
        <taxon>Pentapetalae</taxon>
        <taxon>asterids</taxon>
        <taxon>campanulids</taxon>
        <taxon>Asterales</taxon>
        <taxon>Asteraceae</taxon>
        <taxon>Asteroideae</taxon>
        <taxon>Anthemideae</taxon>
        <taxon>Anthemidinae</taxon>
        <taxon>Tanacetum</taxon>
    </lineage>
</organism>
<reference evidence="2" key="1">
    <citation type="journal article" date="2022" name="Int. J. Mol. Sci.">
        <title>Draft Genome of Tanacetum Coccineum: Genomic Comparison of Closely Related Tanacetum-Family Plants.</title>
        <authorList>
            <person name="Yamashiro T."/>
            <person name="Shiraishi A."/>
            <person name="Nakayama K."/>
            <person name="Satake H."/>
        </authorList>
    </citation>
    <scope>NUCLEOTIDE SEQUENCE</scope>
</reference>
<accession>A0ABQ4WGT8</accession>
<comment type="caution">
    <text evidence="2">The sequence shown here is derived from an EMBL/GenBank/DDBJ whole genome shotgun (WGS) entry which is preliminary data.</text>
</comment>
<gene>
    <name evidence="2" type="ORF">Tco_0625457</name>
</gene>
<reference evidence="2" key="2">
    <citation type="submission" date="2022-01" db="EMBL/GenBank/DDBJ databases">
        <authorList>
            <person name="Yamashiro T."/>
            <person name="Shiraishi A."/>
            <person name="Satake H."/>
            <person name="Nakayama K."/>
        </authorList>
    </citation>
    <scope>NUCLEOTIDE SEQUENCE</scope>
</reference>
<evidence type="ECO:0000313" key="2">
    <source>
        <dbReference type="EMBL" id="GJS52095.1"/>
    </source>
</evidence>
<name>A0ABQ4WGT8_9ASTR</name>
<feature type="region of interest" description="Disordered" evidence="1">
    <location>
        <begin position="64"/>
        <end position="106"/>
    </location>
</feature>
<dbReference type="EMBL" id="BQNB010008632">
    <property type="protein sequence ID" value="GJS52095.1"/>
    <property type="molecule type" value="Genomic_DNA"/>
</dbReference>